<gene>
    <name evidence="2" type="ORF">TBRA_LOCUS2200</name>
</gene>
<accession>A0A6H5I114</accession>
<feature type="compositionally biased region" description="Low complexity" evidence="1">
    <location>
        <begin position="70"/>
        <end position="83"/>
    </location>
</feature>
<dbReference type="Proteomes" id="UP000479190">
    <property type="component" value="Unassembled WGS sequence"/>
</dbReference>
<proteinExistence type="predicted"/>
<sequence>KTKQCISHHHTLNGDNECLCVSVLFIDKKKGHKNIDSSRVGKSRTAFLPSWAFHNQQYMAFQASEHRPWSNSSSSIASPSNVNTTQESE</sequence>
<evidence type="ECO:0000313" key="2">
    <source>
        <dbReference type="EMBL" id="CAB0030191.1"/>
    </source>
</evidence>
<dbReference type="AlphaFoldDB" id="A0A6H5I114"/>
<organism evidence="2 3">
    <name type="scientific">Trichogramma brassicae</name>
    <dbReference type="NCBI Taxonomy" id="86971"/>
    <lineage>
        <taxon>Eukaryota</taxon>
        <taxon>Metazoa</taxon>
        <taxon>Ecdysozoa</taxon>
        <taxon>Arthropoda</taxon>
        <taxon>Hexapoda</taxon>
        <taxon>Insecta</taxon>
        <taxon>Pterygota</taxon>
        <taxon>Neoptera</taxon>
        <taxon>Endopterygota</taxon>
        <taxon>Hymenoptera</taxon>
        <taxon>Apocrita</taxon>
        <taxon>Proctotrupomorpha</taxon>
        <taxon>Chalcidoidea</taxon>
        <taxon>Trichogrammatidae</taxon>
        <taxon>Trichogramma</taxon>
    </lineage>
</organism>
<keyword evidence="3" id="KW-1185">Reference proteome</keyword>
<dbReference type="EMBL" id="CADCXV010000440">
    <property type="protein sequence ID" value="CAB0030191.1"/>
    <property type="molecule type" value="Genomic_DNA"/>
</dbReference>
<reference evidence="2 3" key="1">
    <citation type="submission" date="2020-02" db="EMBL/GenBank/DDBJ databases">
        <authorList>
            <person name="Ferguson B K."/>
        </authorList>
    </citation>
    <scope>NUCLEOTIDE SEQUENCE [LARGE SCALE GENOMIC DNA]</scope>
</reference>
<protein>
    <submittedName>
        <fullName evidence="2">Uncharacterized protein</fullName>
    </submittedName>
</protein>
<name>A0A6H5I114_9HYME</name>
<evidence type="ECO:0000313" key="3">
    <source>
        <dbReference type="Proteomes" id="UP000479190"/>
    </source>
</evidence>
<feature type="region of interest" description="Disordered" evidence="1">
    <location>
        <begin position="68"/>
        <end position="89"/>
    </location>
</feature>
<feature type="non-terminal residue" evidence="2">
    <location>
        <position position="1"/>
    </location>
</feature>
<evidence type="ECO:0000256" key="1">
    <source>
        <dbReference type="SAM" id="MobiDB-lite"/>
    </source>
</evidence>